<evidence type="ECO:0000313" key="1">
    <source>
        <dbReference type="EMBL" id="HIY68795.1"/>
    </source>
</evidence>
<reference evidence="1" key="1">
    <citation type="journal article" date="2021" name="PeerJ">
        <title>Extensive microbial diversity within the chicken gut microbiome revealed by metagenomics and culture.</title>
        <authorList>
            <person name="Gilroy R."/>
            <person name="Ravi A."/>
            <person name="Getino M."/>
            <person name="Pursley I."/>
            <person name="Horton D.L."/>
            <person name="Alikhan N.F."/>
            <person name="Baker D."/>
            <person name="Gharbi K."/>
            <person name="Hall N."/>
            <person name="Watson M."/>
            <person name="Adriaenssens E.M."/>
            <person name="Foster-Nyarko E."/>
            <person name="Jarju S."/>
            <person name="Secka A."/>
            <person name="Antonio M."/>
            <person name="Oren A."/>
            <person name="Chaudhuri R.R."/>
            <person name="La Ragione R."/>
            <person name="Hildebrand F."/>
            <person name="Pallen M.J."/>
        </authorList>
    </citation>
    <scope>NUCLEOTIDE SEQUENCE</scope>
    <source>
        <strain evidence="1">5134</strain>
    </source>
</reference>
<proteinExistence type="predicted"/>
<evidence type="ECO:0000313" key="2">
    <source>
        <dbReference type="Proteomes" id="UP000886844"/>
    </source>
</evidence>
<dbReference type="Gene3D" id="3.10.20.30">
    <property type="match status" value="1"/>
</dbReference>
<dbReference type="SUPFAM" id="SSF54285">
    <property type="entry name" value="MoaD/ThiS"/>
    <property type="match status" value="1"/>
</dbReference>
<comment type="caution">
    <text evidence="1">The sequence shown here is derived from an EMBL/GenBank/DDBJ whole genome shotgun (WGS) entry which is preliminary data.</text>
</comment>
<dbReference type="InterPro" id="IPR016155">
    <property type="entry name" value="Mopterin_synth/thiamin_S_b"/>
</dbReference>
<dbReference type="AlphaFoldDB" id="A0A9D2CCP9"/>
<dbReference type="InterPro" id="IPR010035">
    <property type="entry name" value="Thi_S"/>
</dbReference>
<dbReference type="InterPro" id="IPR012675">
    <property type="entry name" value="Beta-grasp_dom_sf"/>
</dbReference>
<dbReference type="PANTHER" id="PTHR34472">
    <property type="entry name" value="SULFUR CARRIER PROTEIN THIS"/>
    <property type="match status" value="1"/>
</dbReference>
<protein>
    <submittedName>
        <fullName evidence="1">Sulfur carrier protein ThiS</fullName>
    </submittedName>
</protein>
<accession>A0A9D2CCP9</accession>
<dbReference type="EMBL" id="DXDA01000043">
    <property type="protein sequence ID" value="HIY68795.1"/>
    <property type="molecule type" value="Genomic_DNA"/>
</dbReference>
<sequence>MEVFINRKPVGVETPMSLGELLTREGIPSEGVAVAVNNRVVPRGEWAATPVEEGMKITVIRAVCGG</sequence>
<organism evidence="1 2">
    <name type="scientific">Candidatus Alistipes intestinigallinarum</name>
    <dbReference type="NCBI Taxonomy" id="2838440"/>
    <lineage>
        <taxon>Bacteria</taxon>
        <taxon>Pseudomonadati</taxon>
        <taxon>Bacteroidota</taxon>
        <taxon>Bacteroidia</taxon>
        <taxon>Bacteroidales</taxon>
        <taxon>Rikenellaceae</taxon>
        <taxon>Alistipes</taxon>
    </lineage>
</organism>
<dbReference type="PANTHER" id="PTHR34472:SF1">
    <property type="entry name" value="SULFUR CARRIER PROTEIN THIS"/>
    <property type="match status" value="1"/>
</dbReference>
<name>A0A9D2CCP9_9BACT</name>
<dbReference type="InterPro" id="IPR003749">
    <property type="entry name" value="ThiS/MoaD-like"/>
</dbReference>
<dbReference type="Pfam" id="PF02597">
    <property type="entry name" value="ThiS"/>
    <property type="match status" value="1"/>
</dbReference>
<dbReference type="Proteomes" id="UP000886844">
    <property type="component" value="Unassembled WGS sequence"/>
</dbReference>
<gene>
    <name evidence="1" type="primary">thiS</name>
    <name evidence="1" type="ORF">H9828_05205</name>
</gene>
<reference evidence="1" key="2">
    <citation type="submission" date="2021-04" db="EMBL/GenBank/DDBJ databases">
        <authorList>
            <person name="Gilroy R."/>
        </authorList>
    </citation>
    <scope>NUCLEOTIDE SEQUENCE</scope>
    <source>
        <strain evidence="1">5134</strain>
    </source>
</reference>
<dbReference type="NCBIfam" id="TIGR01683">
    <property type="entry name" value="thiS"/>
    <property type="match status" value="1"/>
</dbReference>